<evidence type="ECO:0000313" key="5">
    <source>
        <dbReference type="Proteomes" id="UP000283442"/>
    </source>
</evidence>
<keyword evidence="1" id="KW-0520">NAD</keyword>
<evidence type="ECO:0000313" key="4">
    <source>
        <dbReference type="EMBL" id="RHF50835.1"/>
    </source>
</evidence>
<dbReference type="Proteomes" id="UP000283442">
    <property type="component" value="Unassembled WGS sequence"/>
</dbReference>
<dbReference type="OrthoDB" id="394960at2"/>
<name>A0A414NVD1_9FIRM</name>
<dbReference type="InterPro" id="IPR026590">
    <property type="entry name" value="Ssirtuin_cat_dom"/>
</dbReference>
<dbReference type="SUPFAM" id="SSF52467">
    <property type="entry name" value="DHS-like NAD/FAD-binding domain"/>
    <property type="match status" value="1"/>
</dbReference>
<dbReference type="RefSeq" id="WP_118176499.1">
    <property type="nucleotide sequence ID" value="NZ_CAUCJG010000012.1"/>
</dbReference>
<dbReference type="EMBL" id="QRHE01000010">
    <property type="protein sequence ID" value="RHF50835.1"/>
    <property type="molecule type" value="Genomic_DNA"/>
</dbReference>
<proteinExistence type="predicted"/>
<feature type="domain" description="Deacetylase sirtuin-type" evidence="3">
    <location>
        <begin position="13"/>
        <end position="317"/>
    </location>
</feature>
<evidence type="ECO:0000256" key="2">
    <source>
        <dbReference type="PROSITE-ProRule" id="PRU00236"/>
    </source>
</evidence>
<evidence type="ECO:0000259" key="3">
    <source>
        <dbReference type="PROSITE" id="PS50305"/>
    </source>
</evidence>
<organism evidence="4 5">
    <name type="scientific">Mitsuokella multacida</name>
    <dbReference type="NCBI Taxonomy" id="52226"/>
    <lineage>
        <taxon>Bacteria</taxon>
        <taxon>Bacillati</taxon>
        <taxon>Bacillota</taxon>
        <taxon>Negativicutes</taxon>
        <taxon>Selenomonadales</taxon>
        <taxon>Selenomonadaceae</taxon>
        <taxon>Mitsuokella</taxon>
    </lineage>
</organism>
<comment type="caution">
    <text evidence="2">Lacks conserved residue(s) required for the propagation of feature annotation.</text>
</comment>
<reference evidence="4 5" key="1">
    <citation type="submission" date="2018-08" db="EMBL/GenBank/DDBJ databases">
        <title>A genome reference for cultivated species of the human gut microbiota.</title>
        <authorList>
            <person name="Zou Y."/>
            <person name="Xue W."/>
            <person name="Luo G."/>
        </authorList>
    </citation>
    <scope>NUCLEOTIDE SEQUENCE [LARGE SCALE GENOMIC DNA]</scope>
    <source>
        <strain evidence="4 5">AM25-21AC</strain>
    </source>
</reference>
<sequence>MFGFSDKVIYPEAAPYEKQLAILREKLAQADAVLVGAGAGLSTAAGLSYGGARFQKYFAGFAKKYGIHDMYTGGFYPFPSPEIYWAWWSRHIYFNRYVDAPSDVYPTLRHLVEDKDYFVLTTNVDHQFQRSGFDKRRLFYTQGDYGLLQSVQPEVARTYDNREMVEAMLEAQGFVRGADGIFDVPSSGKLKMVVPKELVPVCPDDGRAMMVSVRCDGRFVEDEGWHAAQARYKAFLAAHEEDAILYLELGVGLNTPVIIKYPFWYYTKVNPNAFYASINLGGASCASSIRKRSLCIEADIGKVLHDLARTDAHLVKGDVTA</sequence>
<comment type="caution">
    <text evidence="4">The sequence shown here is derived from an EMBL/GenBank/DDBJ whole genome shotgun (WGS) entry which is preliminary data.</text>
</comment>
<dbReference type="InterPro" id="IPR029035">
    <property type="entry name" value="DHS-like_NAD/FAD-binding_dom"/>
</dbReference>
<dbReference type="AlphaFoldDB" id="A0A414NVD1"/>
<dbReference type="PROSITE" id="PS50305">
    <property type="entry name" value="SIRTUIN"/>
    <property type="match status" value="1"/>
</dbReference>
<evidence type="ECO:0000256" key="1">
    <source>
        <dbReference type="ARBA" id="ARBA00023027"/>
    </source>
</evidence>
<dbReference type="Gene3D" id="3.40.50.1220">
    <property type="entry name" value="TPP-binding domain"/>
    <property type="match status" value="1"/>
</dbReference>
<gene>
    <name evidence="4" type="ORF">DW674_09340</name>
</gene>
<protein>
    <submittedName>
        <fullName evidence="4">Sir2 silent information regulator family NAD-dependent deacetylase</fullName>
    </submittedName>
</protein>
<accession>A0A414NVD1</accession>